<comment type="caution">
    <text evidence="3">The sequence shown here is derived from an EMBL/GenBank/DDBJ whole genome shotgun (WGS) entry which is preliminary data.</text>
</comment>
<proteinExistence type="predicted"/>
<keyword evidence="4" id="KW-1185">Reference proteome</keyword>
<feature type="coiled-coil region" evidence="1">
    <location>
        <begin position="47"/>
        <end position="107"/>
    </location>
</feature>
<evidence type="ECO:0000313" key="4">
    <source>
        <dbReference type="Proteomes" id="UP000383932"/>
    </source>
</evidence>
<evidence type="ECO:0000313" key="3">
    <source>
        <dbReference type="EMBL" id="KAB5596165.1"/>
    </source>
</evidence>
<evidence type="ECO:0000256" key="2">
    <source>
        <dbReference type="SAM" id="MobiDB-lite"/>
    </source>
</evidence>
<feature type="region of interest" description="Disordered" evidence="2">
    <location>
        <begin position="294"/>
        <end position="364"/>
    </location>
</feature>
<name>A0A5N5QWQ2_9AGAM</name>
<keyword evidence="1" id="KW-0175">Coiled coil</keyword>
<sequence>MSGGKLDKKASLWSYILPPAIDGIPSSEPIPATGPLDRNAVSVRLLLGDAKAVLQQLSDRVDKVLAESHLQVEHRVFEADLAHTSRLDQIEQRCVRLEAALASHSQATLELSAKCESSIAAVQMAMDRMLAHSCARTDLADALNVGLDRLRGEVGALRESWTLALSLHRQEITSLVSAIRPLSPSEPRACTDSCHVHANNARHDRYSPTGRVLVLDTPSTALSPVPGHTFEEEEEEEEEEEAAGSALEDEDKATFTTLNQRTRSTLADFATPDSPPFSIHRQPLQRAYMHALQIQSSHTSNSAQPAPSHSREPLDARAPTLGRSSPSTTLNKRTQRADLQPGSSKRPRKRTIIDSQDLLDSPER</sequence>
<dbReference type="Proteomes" id="UP000383932">
    <property type="component" value="Unassembled WGS sequence"/>
</dbReference>
<dbReference type="AlphaFoldDB" id="A0A5N5QWQ2"/>
<protein>
    <submittedName>
        <fullName evidence="3">Uncharacterized protein</fullName>
    </submittedName>
</protein>
<gene>
    <name evidence="3" type="ORF">CTheo_437</name>
</gene>
<evidence type="ECO:0000256" key="1">
    <source>
        <dbReference type="SAM" id="Coils"/>
    </source>
</evidence>
<feature type="compositionally biased region" description="Polar residues" evidence="2">
    <location>
        <begin position="294"/>
        <end position="307"/>
    </location>
</feature>
<accession>A0A5N5QWQ2</accession>
<feature type="region of interest" description="Disordered" evidence="2">
    <location>
        <begin position="218"/>
        <end position="253"/>
    </location>
</feature>
<reference evidence="3 4" key="1">
    <citation type="journal article" date="2019" name="Fungal Biol. Biotechnol.">
        <title>Draft genome sequence of fastidious pathogen Ceratobasidium theobromae, which causes vascular-streak dieback in Theobroma cacao.</title>
        <authorList>
            <person name="Ali S.S."/>
            <person name="Asman A."/>
            <person name="Shao J."/>
            <person name="Firmansyah A.P."/>
            <person name="Susilo A.W."/>
            <person name="Rosmana A."/>
            <person name="McMahon P."/>
            <person name="Junaid M."/>
            <person name="Guest D."/>
            <person name="Kheng T.Y."/>
            <person name="Meinhardt L.W."/>
            <person name="Bailey B.A."/>
        </authorList>
    </citation>
    <scope>NUCLEOTIDE SEQUENCE [LARGE SCALE GENOMIC DNA]</scope>
    <source>
        <strain evidence="3 4">CT2</strain>
    </source>
</reference>
<feature type="compositionally biased region" description="Polar residues" evidence="2">
    <location>
        <begin position="322"/>
        <end position="332"/>
    </location>
</feature>
<organism evidence="3 4">
    <name type="scientific">Ceratobasidium theobromae</name>
    <dbReference type="NCBI Taxonomy" id="1582974"/>
    <lineage>
        <taxon>Eukaryota</taxon>
        <taxon>Fungi</taxon>
        <taxon>Dikarya</taxon>
        <taxon>Basidiomycota</taxon>
        <taxon>Agaricomycotina</taxon>
        <taxon>Agaricomycetes</taxon>
        <taxon>Cantharellales</taxon>
        <taxon>Ceratobasidiaceae</taxon>
        <taxon>Ceratobasidium</taxon>
    </lineage>
</organism>
<dbReference type="EMBL" id="SSOP01000003">
    <property type="protein sequence ID" value="KAB5596165.1"/>
    <property type="molecule type" value="Genomic_DNA"/>
</dbReference>
<feature type="compositionally biased region" description="Acidic residues" evidence="2">
    <location>
        <begin position="231"/>
        <end position="251"/>
    </location>
</feature>
<dbReference type="OrthoDB" id="3270311at2759"/>